<sequence>MLKYGRKIIQYLFKKRQKCHGIRVVFASRSEADCDRSHIRMFEIGLSSEQYGDYEQGTRAAAQTCEGERLIGISRTEGTFVPKEKWGLFGDRKRLPSGESVVYLNEDETVITKVRNPFAKSIIKSLHAQDTIYEHLIHNILFPSTRYNFIGISEDFDGIRIILQQKYLSNQYSTPTQSDIDDYLIQGLGLQIERRYYYANDYIAITDVSAESDNVLSDGSTLYFIDPIIKFKKPAIEVLDYYYSLLK</sequence>
<protein>
    <submittedName>
        <fullName evidence="1">Uncharacterized protein</fullName>
    </submittedName>
</protein>
<dbReference type="Proteomes" id="UP000004079">
    <property type="component" value="Unassembled WGS sequence"/>
</dbReference>
<dbReference type="Pfam" id="PF18762">
    <property type="entry name" value="Kinase-PolyVal"/>
    <property type="match status" value="1"/>
</dbReference>
<proteinExistence type="predicted"/>
<evidence type="ECO:0000313" key="2">
    <source>
        <dbReference type="Proteomes" id="UP000004079"/>
    </source>
</evidence>
<dbReference type="InterPro" id="IPR041055">
    <property type="entry name" value="Kinase-PolyVal"/>
</dbReference>
<dbReference type="AlphaFoldDB" id="D1QRH4"/>
<comment type="caution">
    <text evidence="1">The sequence shown here is derived from an EMBL/GenBank/DDBJ whole genome shotgun (WGS) entry which is preliminary data.</text>
</comment>
<evidence type="ECO:0000313" key="1">
    <source>
        <dbReference type="EMBL" id="EFB32049.1"/>
    </source>
</evidence>
<dbReference type="EMBL" id="ACUZ02000030">
    <property type="protein sequence ID" value="EFB32049.1"/>
    <property type="molecule type" value="Genomic_DNA"/>
</dbReference>
<gene>
    <name evidence="1" type="ORF">HMPREF0971_01580</name>
</gene>
<accession>D1QRH4</accession>
<organism evidence="1 2">
    <name type="scientific">Segatella oris F0302</name>
    <dbReference type="NCBI Taxonomy" id="649760"/>
    <lineage>
        <taxon>Bacteria</taxon>
        <taxon>Pseudomonadati</taxon>
        <taxon>Bacteroidota</taxon>
        <taxon>Bacteroidia</taxon>
        <taxon>Bacteroidales</taxon>
        <taxon>Prevotellaceae</taxon>
        <taxon>Segatella</taxon>
    </lineage>
</organism>
<name>D1QRH4_9BACT</name>
<reference evidence="1 2" key="1">
    <citation type="submission" date="2009-11" db="EMBL/GenBank/DDBJ databases">
        <authorList>
            <person name="Weinstock G."/>
            <person name="Sodergren E."/>
            <person name="Clifton S."/>
            <person name="Fulton L."/>
            <person name="Fulton B."/>
            <person name="Courtney L."/>
            <person name="Fronick C."/>
            <person name="Harrison M."/>
            <person name="Strong C."/>
            <person name="Farmer C."/>
            <person name="Delahaunty K."/>
            <person name="Markovic C."/>
            <person name="Hall O."/>
            <person name="Minx P."/>
            <person name="Tomlinson C."/>
            <person name="Mitreva M."/>
            <person name="Nelson J."/>
            <person name="Hou S."/>
            <person name="Wollam A."/>
            <person name="Pepin K.H."/>
            <person name="Johnson M."/>
            <person name="Bhonagiri V."/>
            <person name="Nash W.E."/>
            <person name="Warren W."/>
            <person name="Chinwalla A."/>
            <person name="Mardis E.R."/>
            <person name="Wilson R.K."/>
        </authorList>
    </citation>
    <scope>NUCLEOTIDE SEQUENCE [LARGE SCALE GENOMIC DNA]</scope>
    <source>
        <strain evidence="1 2">F0302</strain>
    </source>
</reference>
<dbReference type="HOGENOM" id="CLU_098276_0_0_10"/>
<dbReference type="STRING" id="649760.HMPREF0971_01580"/>